<evidence type="ECO:0000313" key="3">
    <source>
        <dbReference type="Proteomes" id="UP000663207"/>
    </source>
</evidence>
<proteinExistence type="predicted"/>
<dbReference type="RefSeq" id="WP_207380651.1">
    <property type="nucleotide sequence ID" value="NZ_CP071502.1"/>
</dbReference>
<dbReference type="Proteomes" id="UP000663207">
    <property type="component" value="Chromosome"/>
</dbReference>
<sequence length="395" mass="44494">MDNNNNVALSSEVIKEDFNFSSRHSDNLPAILDALNISLAVTSYQSQQLILIRTQEGRLDTNLNTYPRPMGIYSDGQRITLGTLNQVIDFKRSDSILHKIRDGLLDDSSQLPSKLQERDSDSVQQYLARRAEQLDEIKNADALFVQRASLNTGMINIHDIAWGNEGLWVVNSTFSCLATLDPEYNFIARWIPPFITELQPEDRCHLNGMAMLDGEPRYVTTFNQANSQDSWQESPQLDGTLIDVKSGETLLTGLIMPHSPRCYAGQVYFCNSGTGEIQIYNPKNRQTRTLCKLPGFTRGITFVGELMLVCTSKLRASERAATIPLQTELPPGNSICGIWLLDPETGTQLANLQFTGDVEQIYDIAVIPHCRVPELARQEDALTRHLFEFRQEIRL</sequence>
<feature type="domain" description="Conserved hypothetical protein CHP03032" evidence="1">
    <location>
        <begin position="27"/>
        <end position="99"/>
    </location>
</feature>
<evidence type="ECO:0000313" key="2">
    <source>
        <dbReference type="EMBL" id="QSX37420.1"/>
    </source>
</evidence>
<dbReference type="Pfam" id="PF16261">
    <property type="entry name" value="DUF4915"/>
    <property type="match status" value="2"/>
</dbReference>
<reference evidence="2 3" key="1">
    <citation type="submission" date="2021-03" db="EMBL/GenBank/DDBJ databases">
        <title>Novel species identification of genus Shewanella.</title>
        <authorList>
            <person name="Liu G."/>
            <person name="Zhang Q."/>
        </authorList>
    </citation>
    <scope>NUCLEOTIDE SEQUENCE [LARGE SCALE GENOMIC DNA]</scope>
    <source>
        <strain evidence="2 3">FJAT-52962</strain>
    </source>
</reference>
<dbReference type="EMBL" id="CP071502">
    <property type="protein sequence ID" value="QSX37420.1"/>
    <property type="molecule type" value="Genomic_DNA"/>
</dbReference>
<keyword evidence="3" id="KW-1185">Reference proteome</keyword>
<dbReference type="SUPFAM" id="SSF63825">
    <property type="entry name" value="YWTD domain"/>
    <property type="match status" value="1"/>
</dbReference>
<organism evidence="2 3">
    <name type="scientific">Shewanella sedimentimangrovi</name>
    <dbReference type="NCBI Taxonomy" id="2814293"/>
    <lineage>
        <taxon>Bacteria</taxon>
        <taxon>Pseudomonadati</taxon>
        <taxon>Pseudomonadota</taxon>
        <taxon>Gammaproteobacteria</taxon>
        <taxon>Alteromonadales</taxon>
        <taxon>Shewanellaceae</taxon>
        <taxon>Shewanella</taxon>
    </lineage>
</organism>
<feature type="domain" description="Conserved hypothetical protein CHP03032" evidence="1">
    <location>
        <begin position="135"/>
        <end position="374"/>
    </location>
</feature>
<evidence type="ECO:0000259" key="1">
    <source>
        <dbReference type="Pfam" id="PF16261"/>
    </source>
</evidence>
<gene>
    <name evidence="2" type="ORF">JYB85_00740</name>
</gene>
<dbReference type="NCBIfam" id="TIGR03032">
    <property type="entry name" value="TIGR03032 family protein"/>
    <property type="match status" value="1"/>
</dbReference>
<dbReference type="InterPro" id="IPR017481">
    <property type="entry name" value="CHP03032"/>
</dbReference>
<protein>
    <submittedName>
        <fullName evidence="2">TIGR03032 family protein</fullName>
    </submittedName>
</protein>
<accession>A0ABX7R2K8</accession>
<name>A0ABX7R2K8_9GAMM</name>